<dbReference type="InterPro" id="IPR021352">
    <property type="entry name" value="DUF2971"/>
</dbReference>
<proteinExistence type="predicted"/>
<dbReference type="RefSeq" id="WP_191188318.1">
    <property type="nucleotide sequence ID" value="NZ_JACWMY010000003.1"/>
</dbReference>
<dbReference type="Proteomes" id="UP000606600">
    <property type="component" value="Unassembled WGS sequence"/>
</dbReference>
<evidence type="ECO:0000313" key="2">
    <source>
        <dbReference type="Proteomes" id="UP000606600"/>
    </source>
</evidence>
<organism evidence="1 2">
    <name type="scientific">Mucilaginibacter pankratovii</name>
    <dbReference type="NCBI Taxonomy" id="2772110"/>
    <lineage>
        <taxon>Bacteria</taxon>
        <taxon>Pseudomonadati</taxon>
        <taxon>Bacteroidota</taxon>
        <taxon>Sphingobacteriia</taxon>
        <taxon>Sphingobacteriales</taxon>
        <taxon>Sphingobacteriaceae</taxon>
        <taxon>Mucilaginibacter</taxon>
    </lineage>
</organism>
<gene>
    <name evidence="1" type="ORF">IDJ77_07495</name>
</gene>
<evidence type="ECO:0000313" key="1">
    <source>
        <dbReference type="EMBL" id="MBD1363649.1"/>
    </source>
</evidence>
<protein>
    <submittedName>
        <fullName evidence="1">DUF2971 domain-containing protein</fullName>
    </submittedName>
</protein>
<name>A0ABR7WQN7_9SPHI</name>
<comment type="caution">
    <text evidence="1">The sequence shown here is derived from an EMBL/GenBank/DDBJ whole genome shotgun (WGS) entry which is preliminary data.</text>
</comment>
<reference evidence="1 2" key="1">
    <citation type="submission" date="2020-09" db="EMBL/GenBank/DDBJ databases">
        <title>Novel species of Mucilaginibacter isolated from a glacier on the Tibetan Plateau.</title>
        <authorList>
            <person name="Liu Q."/>
            <person name="Xin Y.-H."/>
        </authorList>
    </citation>
    <scope>NUCLEOTIDE SEQUENCE [LARGE SCALE GENOMIC DNA]</scope>
    <source>
        <strain evidence="1 2">ZT4R22</strain>
    </source>
</reference>
<dbReference type="EMBL" id="JACWMY010000003">
    <property type="protein sequence ID" value="MBD1363649.1"/>
    <property type="molecule type" value="Genomic_DNA"/>
</dbReference>
<sequence length="278" mass="32693">MNQSDQVRLDDLLHVAKLDYLYKYTSAENGILLLENNKIHFNSPLKFNDPFDCHPLLIKISDQYIYNTLKQGEYKNVLNRKGFTTSPFYLNFVKDFGKTQVQVINAKILPKVKISCFSERKNNLLMWAHYAKDHTGVCFEFDTKQMIRYLATLSKVSNDSTGMFLRVLYNHKRTNYPFESSNDPFPLIMWMKTKSIDWEYEREIRLVFTKREENLLAIPSELISKMYLGSEISNIHEAQIVRLCQANFPKTAIYKMDLSDREFQLVEQRYNSSALSDV</sequence>
<keyword evidence="2" id="KW-1185">Reference proteome</keyword>
<accession>A0ABR7WQN7</accession>
<dbReference type="Pfam" id="PF11185">
    <property type="entry name" value="DUF2971"/>
    <property type="match status" value="1"/>
</dbReference>